<dbReference type="Proteomes" id="UP000261739">
    <property type="component" value="Unassembled WGS sequence"/>
</dbReference>
<feature type="transmembrane region" description="Helical" evidence="6">
    <location>
        <begin position="158"/>
        <end position="177"/>
    </location>
</feature>
<feature type="transmembrane region" description="Helical" evidence="6">
    <location>
        <begin position="219"/>
        <end position="244"/>
    </location>
</feature>
<accession>A0A3D4SVX2</accession>
<dbReference type="STRING" id="863239.GCA_000213935_01232"/>
<dbReference type="Gene3D" id="1.20.1250.20">
    <property type="entry name" value="MFS general substrate transporter like domains"/>
    <property type="match status" value="1"/>
</dbReference>
<feature type="transmembrane region" description="Helical" evidence="6">
    <location>
        <begin position="309"/>
        <end position="329"/>
    </location>
</feature>
<dbReference type="GO" id="GO:0005886">
    <property type="term" value="C:plasma membrane"/>
    <property type="evidence" value="ECO:0007669"/>
    <property type="project" value="UniProtKB-SubCell"/>
</dbReference>
<evidence type="ECO:0000256" key="3">
    <source>
        <dbReference type="ARBA" id="ARBA00022692"/>
    </source>
</evidence>
<protein>
    <recommendedName>
        <fullName evidence="9">MFS transporter</fullName>
    </recommendedName>
</protein>
<dbReference type="PANTHER" id="PTHR23513">
    <property type="entry name" value="INTEGRAL MEMBRANE EFFLUX PROTEIN-RELATED"/>
    <property type="match status" value="1"/>
</dbReference>
<feature type="transmembrane region" description="Helical" evidence="6">
    <location>
        <begin position="36"/>
        <end position="58"/>
    </location>
</feature>
<feature type="transmembrane region" description="Helical" evidence="6">
    <location>
        <begin position="281"/>
        <end position="303"/>
    </location>
</feature>
<feature type="transmembrane region" description="Helical" evidence="6">
    <location>
        <begin position="65"/>
        <end position="87"/>
    </location>
</feature>
<evidence type="ECO:0008006" key="9">
    <source>
        <dbReference type="Google" id="ProtNLM"/>
    </source>
</evidence>
<comment type="caution">
    <text evidence="7">The sequence shown here is derived from an EMBL/GenBank/DDBJ whole genome shotgun (WGS) entry which is preliminary data.</text>
</comment>
<dbReference type="PANTHER" id="PTHR23513:SF11">
    <property type="entry name" value="STAPHYLOFERRIN A TRANSPORTER"/>
    <property type="match status" value="1"/>
</dbReference>
<dbReference type="Pfam" id="PF07690">
    <property type="entry name" value="MFS_1"/>
    <property type="match status" value="1"/>
</dbReference>
<keyword evidence="2" id="KW-1003">Cell membrane</keyword>
<evidence type="ECO:0000256" key="2">
    <source>
        <dbReference type="ARBA" id="ARBA00022475"/>
    </source>
</evidence>
<comment type="subcellular location">
    <subcellularLocation>
        <location evidence="1">Cell membrane</location>
        <topology evidence="1">Multi-pass membrane protein</topology>
    </subcellularLocation>
</comment>
<reference evidence="7 8" key="1">
    <citation type="journal article" date="2018" name="Nat. Biotechnol.">
        <title>A standardized bacterial taxonomy based on genome phylogeny substantially revises the tree of life.</title>
        <authorList>
            <person name="Parks D.H."/>
            <person name="Chuvochina M."/>
            <person name="Waite D.W."/>
            <person name="Rinke C."/>
            <person name="Skarshewski A."/>
            <person name="Chaumeil P.A."/>
            <person name="Hugenholtz P."/>
        </authorList>
    </citation>
    <scope>NUCLEOTIDE SEQUENCE [LARGE SCALE GENOMIC DNA]</scope>
    <source>
        <strain evidence="7">UBA11247</strain>
    </source>
</reference>
<feature type="transmembrane region" description="Helical" evidence="6">
    <location>
        <begin position="371"/>
        <end position="390"/>
    </location>
</feature>
<dbReference type="AlphaFoldDB" id="A0A3D4SVX2"/>
<keyword evidence="5 6" id="KW-0472">Membrane</keyword>
<dbReference type="InterPro" id="IPR036259">
    <property type="entry name" value="MFS_trans_sf"/>
</dbReference>
<organism evidence="7 8">
    <name type="scientific">Corynebacterium nuruki</name>
    <dbReference type="NCBI Taxonomy" id="1032851"/>
    <lineage>
        <taxon>Bacteria</taxon>
        <taxon>Bacillati</taxon>
        <taxon>Actinomycetota</taxon>
        <taxon>Actinomycetes</taxon>
        <taxon>Mycobacteriales</taxon>
        <taxon>Corynebacteriaceae</taxon>
        <taxon>Corynebacterium</taxon>
    </lineage>
</organism>
<dbReference type="SUPFAM" id="SSF103473">
    <property type="entry name" value="MFS general substrate transporter"/>
    <property type="match status" value="1"/>
</dbReference>
<keyword evidence="4 6" id="KW-1133">Transmembrane helix</keyword>
<name>A0A3D4SVX2_9CORY</name>
<evidence type="ECO:0000256" key="4">
    <source>
        <dbReference type="ARBA" id="ARBA00022989"/>
    </source>
</evidence>
<proteinExistence type="predicted"/>
<evidence type="ECO:0000256" key="5">
    <source>
        <dbReference type="ARBA" id="ARBA00023136"/>
    </source>
</evidence>
<sequence length="398" mass="39953">MIRRFFALLIGAHLIDGVFGAYLPLAAADAGAGPGAVGLISFAALLPWLAAPVVGVAVDRHGAVGALTASTWARPAVLVPATILAWWNGADAGALGLLMVFAFCSAAVEVVTDVSSQSAASRLVPPERVADVYGGVSTVQTVCGSLAAPGLAGLAVGIPVTDVLGILAVGAAVTLLIRLPRTGRPEESAVPVPATDARGPAGFRSELRVGLRTILADNWLLRTMCTVGALNILAAGSSAVALVYYVQDTGVDARTVGLVFSMVGVAAAVGGVAAPRVARRIGFRGTVMVGAAGLLMTTAAPLAGTSMTVIALILVSAGLFVPCFGVSLISERQRRVDRSRIGRVNGTFQMVGVGVAPVGAVAAGFGAEGVGAVPVLLTGVVLTVVALAVGRPWTLTTR</sequence>
<evidence type="ECO:0000256" key="6">
    <source>
        <dbReference type="SAM" id="Phobius"/>
    </source>
</evidence>
<keyword evidence="3 6" id="KW-0812">Transmembrane</keyword>
<feature type="transmembrane region" description="Helical" evidence="6">
    <location>
        <begin position="256"/>
        <end position="274"/>
    </location>
</feature>
<dbReference type="GO" id="GO:0022857">
    <property type="term" value="F:transmembrane transporter activity"/>
    <property type="evidence" value="ECO:0007669"/>
    <property type="project" value="InterPro"/>
</dbReference>
<dbReference type="RefSeq" id="WP_273050927.1">
    <property type="nucleotide sequence ID" value="NZ_DAITTW010000015.1"/>
</dbReference>
<gene>
    <name evidence="7" type="ORF">DIW82_00925</name>
</gene>
<dbReference type="EMBL" id="DQID01000022">
    <property type="protein sequence ID" value="HCT13382.1"/>
    <property type="molecule type" value="Genomic_DNA"/>
</dbReference>
<dbReference type="InterPro" id="IPR011701">
    <property type="entry name" value="MFS"/>
</dbReference>
<evidence type="ECO:0000313" key="8">
    <source>
        <dbReference type="Proteomes" id="UP000261739"/>
    </source>
</evidence>
<evidence type="ECO:0000256" key="1">
    <source>
        <dbReference type="ARBA" id="ARBA00004651"/>
    </source>
</evidence>
<feature type="transmembrane region" description="Helical" evidence="6">
    <location>
        <begin position="341"/>
        <end position="365"/>
    </location>
</feature>
<evidence type="ECO:0000313" key="7">
    <source>
        <dbReference type="EMBL" id="HCT13382.1"/>
    </source>
</evidence>